<evidence type="ECO:0000313" key="2">
    <source>
        <dbReference type="Proteomes" id="UP000326545"/>
    </source>
</evidence>
<proteinExistence type="predicted"/>
<organism evidence="1 2">
    <name type="scientific">Erwinia phage pEp_SNUABM_01</name>
    <dbReference type="NCBI Taxonomy" id="2601643"/>
    <lineage>
        <taxon>Viruses</taxon>
        <taxon>Duplodnaviria</taxon>
        <taxon>Heunggongvirae</taxon>
        <taxon>Uroviricota</taxon>
        <taxon>Caudoviricetes</taxon>
        <taxon>Vequintavirinae</taxon>
        <taxon>Henunavirus</taxon>
        <taxon>Henunavirus SNUABM01</taxon>
    </lineage>
</organism>
<name>A0A5J6DBJ9_9CAUD</name>
<dbReference type="Proteomes" id="UP000326545">
    <property type="component" value="Segment"/>
</dbReference>
<keyword evidence="2" id="KW-1185">Reference proteome</keyword>
<dbReference type="EMBL" id="MN184887">
    <property type="protein sequence ID" value="QEQ95053.1"/>
    <property type="molecule type" value="Genomic_DNA"/>
</dbReference>
<accession>A0A5J6DBJ9</accession>
<reference evidence="1 2" key="1">
    <citation type="submission" date="2019-07" db="EMBL/GenBank/DDBJ databases">
        <title>Complete genome sequence of bacteriophages infecting Erwinia pyrifoliae.</title>
        <authorList>
            <person name="Kim S.G."/>
            <person name="Park S.C."/>
        </authorList>
    </citation>
    <scope>NUCLEOTIDE SEQUENCE [LARGE SCALE GENOMIC DNA]</scope>
</reference>
<sequence>MIASIVLASFLCTVQPNNADDCKSSYEQYWTSTSASYAKDQADCVAMLDRLYPDDVTNDPKDPNKFTFAGCYRVLPGSDVGAPDNAGAVYLQNVQDADDNFFESIDKIPQTND</sequence>
<gene>
    <name evidence="1" type="ORF">pEpSNUABM01_227</name>
</gene>
<evidence type="ECO:0000313" key="1">
    <source>
        <dbReference type="EMBL" id="QEQ95053.1"/>
    </source>
</evidence>
<protein>
    <submittedName>
        <fullName evidence="1">Uncharacterized protein</fullName>
    </submittedName>
</protein>